<dbReference type="InterPro" id="IPR037210">
    <property type="entry name" value="YoaC-like_sf"/>
</dbReference>
<organism evidence="1 2">
    <name type="scientific">Actinophytocola algeriensis</name>
    <dbReference type="NCBI Taxonomy" id="1768010"/>
    <lineage>
        <taxon>Bacteria</taxon>
        <taxon>Bacillati</taxon>
        <taxon>Actinomycetota</taxon>
        <taxon>Actinomycetes</taxon>
        <taxon>Pseudonocardiales</taxon>
        <taxon>Pseudonocardiaceae</taxon>
    </lineage>
</organism>
<dbReference type="RefSeq" id="WP_184814583.1">
    <property type="nucleotide sequence ID" value="NZ_JACHJQ010000007.1"/>
</dbReference>
<dbReference type="Gene3D" id="1.20.1290.30">
    <property type="match status" value="1"/>
</dbReference>
<evidence type="ECO:0000313" key="2">
    <source>
        <dbReference type="Proteomes" id="UP000520767"/>
    </source>
</evidence>
<sequence>MTSDDLRDEASPYPVFYVPWGLTPEEMARRAAAWIRQEPGTPLVFFPTKQNYDANQLLNRLTADIPRGTERNIWGSGWQRGPVLAAWPTKRMLQMLTDELATSVTALCVLEWGEPAWQCGWLTARRARSVVDGSIHGGSAMQLDPVVEVAMRDLSARVNHGNGLVGIHDKRDAVETLQVLHRAGYRFDVETLCTWALANGFSGREVERLREYAEGVQQGKRFQLRAGRVLRPDIIEIWKRDAAQGGDA</sequence>
<dbReference type="Proteomes" id="UP000520767">
    <property type="component" value="Unassembled WGS sequence"/>
</dbReference>
<dbReference type="AlphaFoldDB" id="A0A7W7QBK7"/>
<gene>
    <name evidence="1" type="ORF">FHR82_006810</name>
</gene>
<dbReference type="EMBL" id="JACHJQ010000007">
    <property type="protein sequence ID" value="MBB4910552.1"/>
    <property type="molecule type" value="Genomic_DNA"/>
</dbReference>
<accession>A0A7W7QBK7</accession>
<proteinExistence type="predicted"/>
<protein>
    <submittedName>
        <fullName evidence="1">Uncharacterized protein</fullName>
    </submittedName>
</protein>
<comment type="caution">
    <text evidence="1">The sequence shown here is derived from an EMBL/GenBank/DDBJ whole genome shotgun (WGS) entry which is preliminary data.</text>
</comment>
<evidence type="ECO:0000313" key="1">
    <source>
        <dbReference type="EMBL" id="MBB4910552.1"/>
    </source>
</evidence>
<name>A0A7W7QBK7_9PSEU</name>
<reference evidence="1 2" key="1">
    <citation type="submission" date="2020-08" db="EMBL/GenBank/DDBJ databases">
        <title>Genomic Encyclopedia of Type Strains, Phase III (KMG-III): the genomes of soil and plant-associated and newly described type strains.</title>
        <authorList>
            <person name="Whitman W."/>
        </authorList>
    </citation>
    <scope>NUCLEOTIDE SEQUENCE [LARGE SCALE GENOMIC DNA]</scope>
    <source>
        <strain evidence="1 2">CECT 8960</strain>
    </source>
</reference>
<keyword evidence="2" id="KW-1185">Reference proteome</keyword>